<accession>A0A953JCD0</accession>
<dbReference type="SUPFAM" id="SSF50952">
    <property type="entry name" value="Soluble quinoprotein glucose dehydrogenase"/>
    <property type="match status" value="1"/>
</dbReference>
<sequence length="389" mass="42579">MSTVCFLCLFLLCWSAAKGFPEEVGPPREWPKISFALKAGGVLAPTHIATAGDGSGRMFVTEQRGRIRIIKDNTLLNTPFLDISGKVSCCGERGLLSVAFPPGYSAKKYFYVNYTDRSGDTVIARYRVSSHPDVADPASEKILLTIGQPYANHNGGLVAFGPDGYLYTGMGDGGSAGDPHNNGQNPGSLLGKMLRIDVESATLPYGIPSNNPHINTKGYRPEIWAMGMRNPWRFSFDKKTGDLYIADVGQELYEEVNFQPAGSNGGENYGWNIMEGMHCFREKKCDTAGRVTPVAEYDHTEGCSITGGMVYRGMEFPGMQGVYLFADYCSGRLWGLRFAGGKWQKAALADTGYAVSTFGEDEAGNIYLADHREGNIYRIEEIRQASPNR</sequence>
<proteinExistence type="predicted"/>
<name>A0A953JCD0_9BACT</name>
<gene>
    <name evidence="3" type="ORF">K8I29_09950</name>
</gene>
<reference evidence="3" key="1">
    <citation type="journal article" date="2021" name="bioRxiv">
        <title>Unraveling nitrogen, sulfur and carbon metabolic pathways and microbial community transcriptional responses to substrate deprivation and toxicity stresses in a bioreactor mimicking anoxic brackish coastal sediment conditions.</title>
        <authorList>
            <person name="Martins P.D."/>
            <person name="Echeveste M.J."/>
            <person name="Arshad A."/>
            <person name="Kurth J."/>
            <person name="Ouboter H."/>
            <person name="Jetten M.S.M."/>
            <person name="Welte C.U."/>
        </authorList>
    </citation>
    <scope>NUCLEOTIDE SEQUENCE</scope>
    <source>
        <strain evidence="3">MAG_39</strain>
    </source>
</reference>
<organism evidence="3 4">
    <name type="scientific">Candidatus Nitrobium versatile</name>
    <dbReference type="NCBI Taxonomy" id="2884831"/>
    <lineage>
        <taxon>Bacteria</taxon>
        <taxon>Pseudomonadati</taxon>
        <taxon>Nitrospirota</taxon>
        <taxon>Nitrospiria</taxon>
        <taxon>Nitrospirales</taxon>
        <taxon>Nitrospiraceae</taxon>
        <taxon>Candidatus Nitrobium</taxon>
    </lineage>
</organism>
<keyword evidence="1" id="KW-0732">Signal</keyword>
<dbReference type="Proteomes" id="UP000705867">
    <property type="component" value="Unassembled WGS sequence"/>
</dbReference>
<dbReference type="InterPro" id="IPR011042">
    <property type="entry name" value="6-blade_b-propeller_TolB-like"/>
</dbReference>
<feature type="chain" id="PRO_5037371288" evidence="1">
    <location>
        <begin position="20"/>
        <end position="389"/>
    </location>
</feature>
<evidence type="ECO:0000256" key="1">
    <source>
        <dbReference type="SAM" id="SignalP"/>
    </source>
</evidence>
<dbReference type="PANTHER" id="PTHR19328:SF75">
    <property type="entry name" value="ALDOSE SUGAR DEHYDROGENASE YLII"/>
    <property type="match status" value="1"/>
</dbReference>
<dbReference type="Gene3D" id="2.120.10.30">
    <property type="entry name" value="TolB, C-terminal domain"/>
    <property type="match status" value="1"/>
</dbReference>
<dbReference type="EMBL" id="JAIOIV010000076">
    <property type="protein sequence ID" value="MBZ0156515.1"/>
    <property type="molecule type" value="Genomic_DNA"/>
</dbReference>
<dbReference type="Pfam" id="PF07995">
    <property type="entry name" value="GSDH"/>
    <property type="match status" value="1"/>
</dbReference>
<dbReference type="PANTHER" id="PTHR19328">
    <property type="entry name" value="HEDGEHOG-INTERACTING PROTEIN"/>
    <property type="match status" value="1"/>
</dbReference>
<reference evidence="3" key="2">
    <citation type="submission" date="2021-08" db="EMBL/GenBank/DDBJ databases">
        <authorList>
            <person name="Dalcin Martins P."/>
        </authorList>
    </citation>
    <scope>NUCLEOTIDE SEQUENCE</scope>
    <source>
        <strain evidence="3">MAG_39</strain>
    </source>
</reference>
<comment type="caution">
    <text evidence="3">The sequence shown here is derived from an EMBL/GenBank/DDBJ whole genome shotgun (WGS) entry which is preliminary data.</text>
</comment>
<dbReference type="InterPro" id="IPR011041">
    <property type="entry name" value="Quinoprot_gluc/sorb_DH_b-prop"/>
</dbReference>
<dbReference type="InterPro" id="IPR012938">
    <property type="entry name" value="Glc/Sorbosone_DH"/>
</dbReference>
<feature type="signal peptide" evidence="1">
    <location>
        <begin position="1"/>
        <end position="19"/>
    </location>
</feature>
<feature type="domain" description="Glucose/Sorbosone dehydrogenase" evidence="2">
    <location>
        <begin position="45"/>
        <end position="378"/>
    </location>
</feature>
<evidence type="ECO:0000259" key="2">
    <source>
        <dbReference type="Pfam" id="PF07995"/>
    </source>
</evidence>
<evidence type="ECO:0000313" key="3">
    <source>
        <dbReference type="EMBL" id="MBZ0156515.1"/>
    </source>
</evidence>
<evidence type="ECO:0000313" key="4">
    <source>
        <dbReference type="Proteomes" id="UP000705867"/>
    </source>
</evidence>
<protein>
    <submittedName>
        <fullName evidence="3">PQQ-dependent sugar dehydrogenase</fullName>
    </submittedName>
</protein>
<dbReference type="AlphaFoldDB" id="A0A953JCD0"/>